<proteinExistence type="inferred from homology"/>
<evidence type="ECO:0000256" key="6">
    <source>
        <dbReference type="ARBA" id="ARBA00022989"/>
    </source>
</evidence>
<dbReference type="CDD" id="cd17503">
    <property type="entry name" value="MFS_LmrB_MDR_like"/>
    <property type="match status" value="1"/>
</dbReference>
<dbReference type="PANTHER" id="PTHR42718:SF9">
    <property type="entry name" value="MAJOR FACILITATOR SUPERFAMILY MULTIDRUG TRANSPORTER MFSC"/>
    <property type="match status" value="1"/>
</dbReference>
<keyword evidence="7 8" id="KW-0472">Membrane</keyword>
<feature type="transmembrane region" description="Helical" evidence="8">
    <location>
        <begin position="172"/>
        <end position="193"/>
    </location>
</feature>
<dbReference type="EMBL" id="FNHW01000002">
    <property type="protein sequence ID" value="SDN28384.1"/>
    <property type="molecule type" value="Genomic_DNA"/>
</dbReference>
<evidence type="ECO:0000256" key="4">
    <source>
        <dbReference type="ARBA" id="ARBA00022475"/>
    </source>
</evidence>
<dbReference type="InterPro" id="IPR020846">
    <property type="entry name" value="MFS_dom"/>
</dbReference>
<feature type="transmembrane region" description="Helical" evidence="8">
    <location>
        <begin position="491"/>
        <end position="509"/>
    </location>
</feature>
<evidence type="ECO:0000313" key="11">
    <source>
        <dbReference type="Proteomes" id="UP000199544"/>
    </source>
</evidence>
<dbReference type="PRINTS" id="PR01036">
    <property type="entry name" value="TCRTETB"/>
</dbReference>
<dbReference type="GO" id="GO:0022857">
    <property type="term" value="F:transmembrane transporter activity"/>
    <property type="evidence" value="ECO:0007669"/>
    <property type="project" value="InterPro"/>
</dbReference>
<evidence type="ECO:0000313" key="10">
    <source>
        <dbReference type="EMBL" id="SDN28384.1"/>
    </source>
</evidence>
<feature type="transmembrane region" description="Helical" evidence="8">
    <location>
        <begin position="310"/>
        <end position="331"/>
    </location>
</feature>
<keyword evidence="4" id="KW-1003">Cell membrane</keyword>
<dbReference type="InterPro" id="IPR004638">
    <property type="entry name" value="EmrB-like"/>
</dbReference>
<dbReference type="AlphaFoldDB" id="A0A1H0A574"/>
<feature type="transmembrane region" description="Helical" evidence="8">
    <location>
        <begin position="58"/>
        <end position="78"/>
    </location>
</feature>
<dbReference type="GO" id="GO:0005886">
    <property type="term" value="C:plasma membrane"/>
    <property type="evidence" value="ECO:0007669"/>
    <property type="project" value="UniProtKB-SubCell"/>
</dbReference>
<comment type="similarity">
    <text evidence="2">Belongs to the major facilitator superfamily. EmrB family.</text>
</comment>
<keyword evidence="3" id="KW-0813">Transport</keyword>
<feature type="transmembrane region" description="Helical" evidence="8">
    <location>
        <begin position="147"/>
        <end position="166"/>
    </location>
</feature>
<feature type="transmembrane region" description="Helical" evidence="8">
    <location>
        <begin position="338"/>
        <end position="355"/>
    </location>
</feature>
<dbReference type="InterPro" id="IPR036259">
    <property type="entry name" value="MFS_trans_sf"/>
</dbReference>
<dbReference type="Pfam" id="PF07690">
    <property type="entry name" value="MFS_1"/>
    <property type="match status" value="1"/>
</dbReference>
<feature type="domain" description="Major facilitator superfamily (MFS) profile" evidence="9">
    <location>
        <begin position="20"/>
        <end position="514"/>
    </location>
</feature>
<accession>A0A1H0A574</accession>
<evidence type="ECO:0000256" key="8">
    <source>
        <dbReference type="SAM" id="Phobius"/>
    </source>
</evidence>
<feature type="transmembrane region" description="Helical" evidence="8">
    <location>
        <begin position="115"/>
        <end position="135"/>
    </location>
</feature>
<gene>
    <name evidence="10" type="ORF">SAMN04488137_3916</name>
</gene>
<name>A0A1H0A574_9BACL</name>
<feature type="transmembrane region" description="Helical" evidence="8">
    <location>
        <begin position="20"/>
        <end position="46"/>
    </location>
</feature>
<evidence type="ECO:0000256" key="5">
    <source>
        <dbReference type="ARBA" id="ARBA00022692"/>
    </source>
</evidence>
<evidence type="ECO:0000256" key="3">
    <source>
        <dbReference type="ARBA" id="ARBA00022448"/>
    </source>
</evidence>
<feature type="transmembrane region" description="Helical" evidence="8">
    <location>
        <begin position="406"/>
        <end position="424"/>
    </location>
</feature>
<feature type="transmembrane region" description="Helical" evidence="8">
    <location>
        <begin position="236"/>
        <end position="253"/>
    </location>
</feature>
<evidence type="ECO:0000256" key="7">
    <source>
        <dbReference type="ARBA" id="ARBA00023136"/>
    </source>
</evidence>
<dbReference type="STRING" id="459525.SAMN04488137_3916"/>
<comment type="subcellular location">
    <subcellularLocation>
        <location evidence="1">Cell membrane</location>
        <topology evidence="1">Multi-pass membrane protein</topology>
    </subcellularLocation>
</comment>
<dbReference type="InterPro" id="IPR011701">
    <property type="entry name" value="MFS"/>
</dbReference>
<protein>
    <submittedName>
        <fullName evidence="10">Drug resistance transporter, EmrB/QacA subfamily</fullName>
    </submittedName>
</protein>
<dbReference type="Gene3D" id="1.20.1720.10">
    <property type="entry name" value="Multidrug resistance protein D"/>
    <property type="match status" value="1"/>
</dbReference>
<reference evidence="11" key="1">
    <citation type="submission" date="2016-10" db="EMBL/GenBank/DDBJ databases">
        <authorList>
            <person name="Varghese N."/>
            <person name="Submissions S."/>
        </authorList>
    </citation>
    <scope>NUCLEOTIDE SEQUENCE [LARGE SCALE GENOMIC DNA]</scope>
    <source>
        <strain evidence="11">CGMCC 1.6854</strain>
    </source>
</reference>
<feature type="transmembrane region" description="Helical" evidence="8">
    <location>
        <begin position="361"/>
        <end position="385"/>
    </location>
</feature>
<dbReference type="Gene3D" id="1.20.1250.20">
    <property type="entry name" value="MFS general substrate transporter like domains"/>
    <property type="match status" value="1"/>
</dbReference>
<dbReference type="NCBIfam" id="TIGR00711">
    <property type="entry name" value="efflux_EmrB"/>
    <property type="match status" value="1"/>
</dbReference>
<dbReference type="PANTHER" id="PTHR42718">
    <property type="entry name" value="MAJOR FACILITATOR SUPERFAMILY MULTIDRUG TRANSPORTER MFSC"/>
    <property type="match status" value="1"/>
</dbReference>
<dbReference type="OrthoDB" id="9816041at2"/>
<evidence type="ECO:0000256" key="1">
    <source>
        <dbReference type="ARBA" id="ARBA00004651"/>
    </source>
</evidence>
<keyword evidence="5 8" id="KW-0812">Transmembrane</keyword>
<evidence type="ECO:0000256" key="2">
    <source>
        <dbReference type="ARBA" id="ARBA00008537"/>
    </source>
</evidence>
<feature type="transmembrane region" description="Helical" evidence="8">
    <location>
        <begin position="205"/>
        <end position="224"/>
    </location>
</feature>
<sequence length="539" mass="58773">MTDELQQPQDAHGIKRYIPLLVILMVGLFLAILNQTLLNVAIPHLITEFGVSANTAQWLLTGYMLVNGALIPLSPFLIERFAVRRLFLFAMFCFTLGSLICGIATGFPVMLIGRLIQAVGGGVLAPLVMTIILFIFPPEIRGRGMGIFGLAMMFAPAVGPTLSGWVVQNYDWHLLFTGMVPLGAIVLIFAFFSLKDIQPAKKVKVDAPSVVTSLAGMALLLYGFSEAGNDGWDDAVVLSTMIAGAVLLAIFVIRQLRIEKPLLDMRIFKYSIFSLSSVINVVLTISLFSGMFLLPIYLQTIRGYSPLDSGLLLLPGALIMLVMSPVSGTLFDKVGPRPLAIFGMAITTATTYYFTKLTMDTTYTFIVVLYMFRMFGMSFLMMPIMTAGLNQLPKHLSSHGTSMSNTLRQVSGSIGISLITTIFTNRTTFHVNEMEGAMNTADPFFMASFHEFVQKVATTLHLPVSQAQSQAVQILAGKASQQSSIAGINDAFIWATVISAIGLVLSLFLRDVRKDKANVSAPEQKKEEVLLLPAPKNVS</sequence>
<keyword evidence="11" id="KW-1185">Reference proteome</keyword>
<evidence type="ECO:0000259" key="9">
    <source>
        <dbReference type="PROSITE" id="PS50850"/>
    </source>
</evidence>
<feature type="transmembrane region" description="Helical" evidence="8">
    <location>
        <begin position="273"/>
        <end position="298"/>
    </location>
</feature>
<dbReference type="Proteomes" id="UP000199544">
    <property type="component" value="Unassembled WGS sequence"/>
</dbReference>
<dbReference type="SUPFAM" id="SSF103473">
    <property type="entry name" value="MFS general substrate transporter"/>
    <property type="match status" value="1"/>
</dbReference>
<organism evidence="10 11">
    <name type="scientific">Fictibacillus solisalsi</name>
    <dbReference type="NCBI Taxonomy" id="459525"/>
    <lineage>
        <taxon>Bacteria</taxon>
        <taxon>Bacillati</taxon>
        <taxon>Bacillota</taxon>
        <taxon>Bacilli</taxon>
        <taxon>Bacillales</taxon>
        <taxon>Fictibacillaceae</taxon>
        <taxon>Fictibacillus</taxon>
    </lineage>
</organism>
<dbReference type="RefSeq" id="WP_090237266.1">
    <property type="nucleotide sequence ID" value="NZ_FNHW01000002.1"/>
</dbReference>
<keyword evidence="6 8" id="KW-1133">Transmembrane helix</keyword>
<dbReference type="PROSITE" id="PS50850">
    <property type="entry name" value="MFS"/>
    <property type="match status" value="1"/>
</dbReference>
<feature type="transmembrane region" description="Helical" evidence="8">
    <location>
        <begin position="85"/>
        <end position="109"/>
    </location>
</feature>